<sequence length="88" mass="10146">MTSVIIEAAHHDEGVDIKNPTHLPFLKRDTYAAEQEYRYVFAKREGYELNQVIVNRLYDRPADVGKLQADEMTVRIGSIRDIARVRTA</sequence>
<dbReference type="Proteomes" id="UP000248616">
    <property type="component" value="Unassembled WGS sequence"/>
</dbReference>
<evidence type="ECO:0000313" key="1">
    <source>
        <dbReference type="EMBL" id="PZV34897.1"/>
    </source>
</evidence>
<accession>A0A2W7BWD7</accession>
<proteinExistence type="predicted"/>
<name>A0A2W7BWD7_9HYPH</name>
<dbReference type="EMBL" id="MZXV01000064">
    <property type="protein sequence ID" value="PZV34897.1"/>
    <property type="molecule type" value="Genomic_DNA"/>
</dbReference>
<comment type="caution">
    <text evidence="1">The sequence shown here is derived from an EMBL/GenBank/DDBJ whole genome shotgun (WGS) entry which is preliminary data.</text>
</comment>
<dbReference type="OrthoDB" id="8446968at2"/>
<keyword evidence="2" id="KW-1185">Reference proteome</keyword>
<evidence type="ECO:0000313" key="2">
    <source>
        <dbReference type="Proteomes" id="UP000248616"/>
    </source>
</evidence>
<dbReference type="RefSeq" id="WP_111547732.1">
    <property type="nucleotide sequence ID" value="NZ_MZXV01000064.1"/>
</dbReference>
<reference evidence="2" key="1">
    <citation type="submission" date="2017-03" db="EMBL/GenBank/DDBJ databases">
        <authorList>
            <person name="Safronova V.I."/>
            <person name="Sazanova A.L."/>
            <person name="Chirak E.R."/>
        </authorList>
    </citation>
    <scope>NUCLEOTIDE SEQUENCE [LARGE SCALE GENOMIC DNA]</scope>
    <source>
        <strain evidence="2">Ach-343</strain>
    </source>
</reference>
<dbReference type="AlphaFoldDB" id="A0A2W7BWD7"/>
<organism evidence="1 2">
    <name type="scientific">Mesorhizobium kowhaii</name>
    <dbReference type="NCBI Taxonomy" id="1300272"/>
    <lineage>
        <taxon>Bacteria</taxon>
        <taxon>Pseudomonadati</taxon>
        <taxon>Pseudomonadota</taxon>
        <taxon>Alphaproteobacteria</taxon>
        <taxon>Hyphomicrobiales</taxon>
        <taxon>Phyllobacteriaceae</taxon>
        <taxon>Mesorhizobium</taxon>
    </lineage>
</organism>
<protein>
    <submittedName>
        <fullName evidence="1">Uncharacterized protein</fullName>
    </submittedName>
</protein>
<gene>
    <name evidence="1" type="ORF">B5V02_30230</name>
</gene>